<dbReference type="AlphaFoldDB" id="A0ABD3TB83"/>
<comment type="function">
    <text evidence="7">Catalyzes the removal of transit peptides required for the targeting of proteins from the mitochondrial matrix, across the inner membrane, into the inter-membrane space.</text>
</comment>
<feature type="active site" evidence="9">
    <location>
        <position position="47"/>
    </location>
</feature>
<comment type="subcellular location">
    <subcellularLocation>
        <location evidence="1">Mitochondrion inner membrane</location>
    </subcellularLocation>
</comment>
<dbReference type="PROSITE" id="PS00761">
    <property type="entry name" value="SPASE_I_3"/>
    <property type="match status" value="1"/>
</dbReference>
<dbReference type="PRINTS" id="PR00727">
    <property type="entry name" value="LEADERPTASE"/>
</dbReference>
<evidence type="ECO:0000256" key="9">
    <source>
        <dbReference type="PIRSR" id="PIRSR600223-1"/>
    </source>
</evidence>
<comment type="similarity">
    <text evidence="6">Belongs to the peptidase S26 family. IMP1 subfamily.</text>
</comment>
<evidence type="ECO:0000259" key="10">
    <source>
        <dbReference type="Pfam" id="PF10502"/>
    </source>
</evidence>
<dbReference type="Proteomes" id="UP001634393">
    <property type="component" value="Unassembled WGS sequence"/>
</dbReference>
<comment type="subunit">
    <text evidence="8">Heterodimer of 2 subunits, IMP1A/B and IMP12.</text>
</comment>
<dbReference type="PANTHER" id="PTHR12383">
    <property type="entry name" value="PROTEASE FAMILY S26 MITOCHONDRIAL INNER MEMBRANE PROTEASE-RELATED"/>
    <property type="match status" value="1"/>
</dbReference>
<dbReference type="CDD" id="cd06530">
    <property type="entry name" value="S26_SPase_I"/>
    <property type="match status" value="1"/>
</dbReference>
<accession>A0ABD3TB83</accession>
<evidence type="ECO:0000256" key="3">
    <source>
        <dbReference type="ARBA" id="ARBA00022801"/>
    </source>
</evidence>
<feature type="domain" description="Peptidase S26" evidence="10">
    <location>
        <begin position="112"/>
        <end position="155"/>
    </location>
</feature>
<dbReference type="Pfam" id="PF10502">
    <property type="entry name" value="Peptidase_S26"/>
    <property type="match status" value="2"/>
</dbReference>
<evidence type="ECO:0000313" key="11">
    <source>
        <dbReference type="EMBL" id="KAL3833617.1"/>
    </source>
</evidence>
<evidence type="ECO:0000256" key="6">
    <source>
        <dbReference type="ARBA" id="ARBA00038445"/>
    </source>
</evidence>
<protein>
    <recommendedName>
        <fullName evidence="10">Peptidase S26 domain-containing protein</fullName>
    </recommendedName>
</protein>
<dbReference type="InterPro" id="IPR052064">
    <property type="entry name" value="Mito_IMP1_subunit"/>
</dbReference>
<dbReference type="InterPro" id="IPR019533">
    <property type="entry name" value="Peptidase_S26"/>
</dbReference>
<dbReference type="InterPro" id="IPR000223">
    <property type="entry name" value="Pept_S26A_signal_pept_1"/>
</dbReference>
<dbReference type="PANTHER" id="PTHR12383:SF30">
    <property type="entry name" value="MITOCHONDRIAL INNER MEMBRANE PROTEASE SUBUNIT 1-LIKE"/>
    <property type="match status" value="1"/>
</dbReference>
<comment type="caution">
    <text evidence="11">The sequence shown here is derived from an EMBL/GenBank/DDBJ whole genome shotgun (WGS) entry which is preliminary data.</text>
</comment>
<dbReference type="Gene3D" id="2.10.109.10">
    <property type="entry name" value="Umud Fragment, subunit A"/>
    <property type="match status" value="1"/>
</dbReference>
<dbReference type="InterPro" id="IPR019758">
    <property type="entry name" value="Pept_S26A_signal_pept_1_CS"/>
</dbReference>
<proteinExistence type="inferred from homology"/>
<name>A0ABD3TB83_9LAMI</name>
<dbReference type="EMBL" id="JBJXBP010000004">
    <property type="protein sequence ID" value="KAL3833617.1"/>
    <property type="molecule type" value="Genomic_DNA"/>
</dbReference>
<organism evidence="11 12">
    <name type="scientific">Penstemon smallii</name>
    <dbReference type="NCBI Taxonomy" id="265156"/>
    <lineage>
        <taxon>Eukaryota</taxon>
        <taxon>Viridiplantae</taxon>
        <taxon>Streptophyta</taxon>
        <taxon>Embryophyta</taxon>
        <taxon>Tracheophyta</taxon>
        <taxon>Spermatophyta</taxon>
        <taxon>Magnoliopsida</taxon>
        <taxon>eudicotyledons</taxon>
        <taxon>Gunneridae</taxon>
        <taxon>Pentapetalae</taxon>
        <taxon>asterids</taxon>
        <taxon>lamiids</taxon>
        <taxon>Lamiales</taxon>
        <taxon>Plantaginaceae</taxon>
        <taxon>Cheloneae</taxon>
        <taxon>Penstemon</taxon>
    </lineage>
</organism>
<dbReference type="InterPro" id="IPR036286">
    <property type="entry name" value="LexA/Signal_pep-like_sf"/>
</dbReference>
<evidence type="ECO:0000256" key="5">
    <source>
        <dbReference type="ARBA" id="ARBA00023136"/>
    </source>
</evidence>
<keyword evidence="4" id="KW-0496">Mitochondrion</keyword>
<dbReference type="NCBIfam" id="TIGR02227">
    <property type="entry name" value="sigpep_I_bact"/>
    <property type="match status" value="1"/>
</dbReference>
<dbReference type="GO" id="GO:0016787">
    <property type="term" value="F:hydrolase activity"/>
    <property type="evidence" value="ECO:0007669"/>
    <property type="project" value="UniProtKB-KW"/>
</dbReference>
<evidence type="ECO:0000256" key="7">
    <source>
        <dbReference type="ARBA" id="ARBA00054895"/>
    </source>
</evidence>
<evidence type="ECO:0000256" key="8">
    <source>
        <dbReference type="ARBA" id="ARBA00064368"/>
    </source>
</evidence>
<keyword evidence="5" id="KW-0472">Membrane</keyword>
<reference evidence="11 12" key="1">
    <citation type="submission" date="2024-12" db="EMBL/GenBank/DDBJ databases">
        <title>The unique morphological basis and parallel evolutionary history of personate flowers in Penstemon.</title>
        <authorList>
            <person name="Depatie T.H."/>
            <person name="Wessinger C.A."/>
        </authorList>
    </citation>
    <scope>NUCLEOTIDE SEQUENCE [LARGE SCALE GENOMIC DNA]</scope>
    <source>
        <strain evidence="11">WTNN_2</strain>
        <tissue evidence="11">Leaf</tissue>
    </source>
</reference>
<evidence type="ECO:0000313" key="12">
    <source>
        <dbReference type="Proteomes" id="UP001634393"/>
    </source>
</evidence>
<dbReference type="GO" id="GO:0005743">
    <property type="term" value="C:mitochondrial inner membrane"/>
    <property type="evidence" value="ECO:0007669"/>
    <property type="project" value="UniProtKB-SubCell"/>
</dbReference>
<evidence type="ECO:0000256" key="4">
    <source>
        <dbReference type="ARBA" id="ARBA00023128"/>
    </source>
</evidence>
<keyword evidence="3" id="KW-0378">Hydrolase</keyword>
<evidence type="ECO:0000256" key="2">
    <source>
        <dbReference type="ARBA" id="ARBA00022792"/>
    </source>
</evidence>
<feature type="domain" description="Peptidase S26" evidence="10">
    <location>
        <begin position="26"/>
        <end position="102"/>
    </location>
</feature>
<keyword evidence="2" id="KW-0999">Mitochondrion inner membrane</keyword>
<dbReference type="SUPFAM" id="SSF51306">
    <property type="entry name" value="LexA/Signal peptidase"/>
    <property type="match status" value="1"/>
</dbReference>
<dbReference type="FunFam" id="2.10.109.10:FF:000014">
    <property type="entry name" value="Inner membrane protease subunit 1"/>
    <property type="match status" value="1"/>
</dbReference>
<gene>
    <name evidence="11" type="ORF">ACJIZ3_008353</name>
</gene>
<keyword evidence="12" id="KW-1185">Reference proteome</keyword>
<feature type="active site" evidence="9">
    <location>
        <position position="90"/>
    </location>
</feature>
<sequence>MGMETLKRLTPFVKESFHQTLRVLKFFCCLHVTNTYICTPAYLVGPSMLPTLTEGNIVLAERITTRLGKIESGDVVLVRSPDNPRKIVTKRVKGVEGDVVSYLLEPSTSDEQMSTVVPKGHVWVEGDNAYCSHDSRQFGPIPYALLHARIFFKVWPPKDLSSIGNKVPYI</sequence>
<evidence type="ECO:0000256" key="1">
    <source>
        <dbReference type="ARBA" id="ARBA00004273"/>
    </source>
</evidence>